<organism evidence="4">
    <name type="scientific">Pseudogemmatithrix spongiicola</name>
    <dbReference type="NCBI Taxonomy" id="3062599"/>
    <lineage>
        <taxon>Bacteria</taxon>
        <taxon>Pseudomonadati</taxon>
        <taxon>Gemmatimonadota</taxon>
        <taxon>Gemmatimonadia</taxon>
        <taxon>Gemmatimonadales</taxon>
        <taxon>Gemmatimonadaceae</taxon>
        <taxon>Pseudogemmatithrix</taxon>
    </lineage>
</organism>
<feature type="domain" description="Multidrug resistance protein MdtA-like barrel-sandwich hybrid" evidence="2">
    <location>
        <begin position="82"/>
        <end position="210"/>
    </location>
</feature>
<dbReference type="GO" id="GO:0015562">
    <property type="term" value="F:efflux transmembrane transporter activity"/>
    <property type="evidence" value="ECO:0007669"/>
    <property type="project" value="TreeGrafter"/>
</dbReference>
<dbReference type="RefSeq" id="WP_367886735.1">
    <property type="nucleotide sequence ID" value="NZ_CP130612.1"/>
</dbReference>
<comment type="similarity">
    <text evidence="1">Belongs to the membrane fusion protein (MFP) (TC 8.A.1) family.</text>
</comment>
<gene>
    <name evidence="4" type="ORF">Strain138_000264</name>
    <name evidence="5" type="ORF">Strain318_000264</name>
</gene>
<dbReference type="InterPro" id="IPR006143">
    <property type="entry name" value="RND_pump_MFP"/>
</dbReference>
<dbReference type="PANTHER" id="PTHR30469:SF15">
    <property type="entry name" value="HLYD FAMILY OF SECRETION PROTEINS"/>
    <property type="match status" value="1"/>
</dbReference>
<accession>A0AA49JXY8</accession>
<dbReference type="InterPro" id="IPR058792">
    <property type="entry name" value="Beta-barrel_RND_2"/>
</dbReference>
<name>A0AA49JSB7_9BACT</name>
<evidence type="ECO:0000313" key="6">
    <source>
        <dbReference type="Proteomes" id="UP001229955"/>
    </source>
</evidence>
<dbReference type="PROSITE" id="PS51257">
    <property type="entry name" value="PROKAR_LIPOPROTEIN"/>
    <property type="match status" value="1"/>
</dbReference>
<evidence type="ECO:0000313" key="5">
    <source>
        <dbReference type="EMBL" id="WKW13940.1"/>
    </source>
</evidence>
<dbReference type="Pfam" id="PF25954">
    <property type="entry name" value="Beta-barrel_RND_2"/>
    <property type="match status" value="1"/>
</dbReference>
<evidence type="ECO:0000259" key="3">
    <source>
        <dbReference type="Pfam" id="PF25954"/>
    </source>
</evidence>
<accession>A0AA49JSB7</accession>
<dbReference type="EMBL" id="CP130613">
    <property type="protein sequence ID" value="WKW13940.1"/>
    <property type="molecule type" value="Genomic_DNA"/>
</dbReference>
<dbReference type="AlphaFoldDB" id="A0AA49JSB7"/>
<dbReference type="GO" id="GO:1990281">
    <property type="term" value="C:efflux pump complex"/>
    <property type="evidence" value="ECO:0007669"/>
    <property type="project" value="TreeGrafter"/>
</dbReference>
<dbReference type="Proteomes" id="UP001229955">
    <property type="component" value="Chromosome"/>
</dbReference>
<reference evidence="4" key="1">
    <citation type="submission" date="2023-07" db="EMBL/GenBank/DDBJ databases">
        <authorList>
            <person name="Haufschild T."/>
            <person name="Kallscheuer N."/>
            <person name="Hammer J."/>
            <person name="Kohn T."/>
            <person name="Kabuu M."/>
            <person name="Jogler M."/>
            <person name="Wohfarth N."/>
            <person name="Heuer A."/>
            <person name="Rohde M."/>
            <person name="van Teeseling M.C.F."/>
            <person name="Jogler C."/>
        </authorList>
    </citation>
    <scope>NUCLEOTIDE SEQUENCE</scope>
    <source>
        <strain evidence="4">Strain 138</strain>
        <strain evidence="5">Strain 318</strain>
    </source>
</reference>
<dbReference type="PANTHER" id="PTHR30469">
    <property type="entry name" value="MULTIDRUG RESISTANCE PROTEIN MDTA"/>
    <property type="match status" value="1"/>
</dbReference>
<keyword evidence="6" id="KW-1185">Reference proteome</keyword>
<proteinExistence type="inferred from homology"/>
<dbReference type="Gene3D" id="2.40.50.100">
    <property type="match status" value="1"/>
</dbReference>
<evidence type="ECO:0000259" key="2">
    <source>
        <dbReference type="Pfam" id="PF25917"/>
    </source>
</evidence>
<sequence length="377" mass="40079">MRRPLAFLLAATTLAACDKIKSAVGGAATASADSTAAATDSGGTSGGSTVSLPVVVSDVEDGDLVLSINTTGQVRSETEGRIRTEVAGTVSRVLVRPGERVRRGQALIELDARPFEIDLAEAQVALKQAEQQYEDLYRPDSAATGVMPSQQRLDAFVIRSGLAAARVRLDRAKLARERSTIYAPFDGTIDRINTVIGDRVNAGQELGFLVDLNNLRVEAAVLEHDLPLIRVGGEAVISSAAMPGQAIAGRVAAVLPMVDSTTRAGRAFVRASGNSALRPGMYADVRLEAQRLTGRRLVPARAIIERDGRPLVFVVKDGRAQWTYVLPGRSNGQQTEILPDTTSGIIPVNPGDRVIIEGHLTLTHDAPVRAVAARERN</sequence>
<dbReference type="Gene3D" id="2.40.420.20">
    <property type="match status" value="1"/>
</dbReference>
<dbReference type="NCBIfam" id="TIGR01730">
    <property type="entry name" value="RND_mfp"/>
    <property type="match status" value="1"/>
</dbReference>
<dbReference type="SUPFAM" id="SSF111369">
    <property type="entry name" value="HlyD-like secretion proteins"/>
    <property type="match status" value="1"/>
</dbReference>
<dbReference type="Pfam" id="PF25917">
    <property type="entry name" value="BSH_RND"/>
    <property type="match status" value="1"/>
</dbReference>
<feature type="domain" description="CusB-like beta-barrel" evidence="3">
    <location>
        <begin position="217"/>
        <end position="290"/>
    </location>
</feature>
<protein>
    <submittedName>
        <fullName evidence="4">Efflux RND transporter periplasmic adaptor subunit</fullName>
    </submittedName>
</protein>
<dbReference type="EMBL" id="CP130612">
    <property type="protein sequence ID" value="WKW11030.1"/>
    <property type="molecule type" value="Genomic_DNA"/>
</dbReference>
<dbReference type="KEGG" id="pspc:Strain318_000264"/>
<dbReference type="InterPro" id="IPR058625">
    <property type="entry name" value="MdtA-like_BSH"/>
</dbReference>
<evidence type="ECO:0000313" key="4">
    <source>
        <dbReference type="EMBL" id="WKW11030.1"/>
    </source>
</evidence>
<evidence type="ECO:0000256" key="1">
    <source>
        <dbReference type="ARBA" id="ARBA00009477"/>
    </source>
</evidence>
<dbReference type="Gene3D" id="2.40.30.170">
    <property type="match status" value="1"/>
</dbReference>